<dbReference type="Proteomes" id="UP000540506">
    <property type="component" value="Unassembled WGS sequence"/>
</dbReference>
<evidence type="ECO:0000259" key="6">
    <source>
        <dbReference type="Pfam" id="PF08100"/>
    </source>
</evidence>
<gene>
    <name evidence="7" type="ORF">FHR34_003882</name>
</gene>
<organism evidence="7 8">
    <name type="scientific">Kitasatospora kifunensis</name>
    <name type="common">Streptomyces kifunensis</name>
    <dbReference type="NCBI Taxonomy" id="58351"/>
    <lineage>
        <taxon>Bacteria</taxon>
        <taxon>Bacillati</taxon>
        <taxon>Actinomycetota</taxon>
        <taxon>Actinomycetes</taxon>
        <taxon>Kitasatosporales</taxon>
        <taxon>Streptomycetaceae</taxon>
        <taxon>Kitasatospora</taxon>
    </lineage>
</organism>
<dbReference type="Gene3D" id="3.40.50.150">
    <property type="entry name" value="Vaccinia Virus protein VP39"/>
    <property type="match status" value="1"/>
</dbReference>
<protein>
    <submittedName>
        <fullName evidence="7">SAM-dependent methyltransferase</fullName>
    </submittedName>
</protein>
<dbReference type="GO" id="GO:0008171">
    <property type="term" value="F:O-methyltransferase activity"/>
    <property type="evidence" value="ECO:0007669"/>
    <property type="project" value="InterPro"/>
</dbReference>
<dbReference type="RefSeq" id="WP_184936761.1">
    <property type="nucleotide sequence ID" value="NZ_JACHJV010000001.1"/>
</dbReference>
<dbReference type="GO" id="GO:0032259">
    <property type="term" value="P:methylation"/>
    <property type="evidence" value="ECO:0007669"/>
    <property type="project" value="UniProtKB-KW"/>
</dbReference>
<evidence type="ECO:0000259" key="5">
    <source>
        <dbReference type="Pfam" id="PF00891"/>
    </source>
</evidence>
<dbReference type="PANTHER" id="PTHR43712:SF2">
    <property type="entry name" value="O-METHYLTRANSFERASE CICE"/>
    <property type="match status" value="1"/>
</dbReference>
<dbReference type="PROSITE" id="PS51683">
    <property type="entry name" value="SAM_OMT_II"/>
    <property type="match status" value="1"/>
</dbReference>
<reference evidence="7 8" key="1">
    <citation type="submission" date="2020-08" db="EMBL/GenBank/DDBJ databases">
        <title>Sequencing the genomes of 1000 actinobacteria strains.</title>
        <authorList>
            <person name="Klenk H.-P."/>
        </authorList>
    </citation>
    <scope>NUCLEOTIDE SEQUENCE [LARGE SCALE GENOMIC DNA]</scope>
    <source>
        <strain evidence="7 8">DSM 41654</strain>
    </source>
</reference>
<evidence type="ECO:0000256" key="3">
    <source>
        <dbReference type="ARBA" id="ARBA00022691"/>
    </source>
</evidence>
<dbReference type="AlphaFoldDB" id="A0A7W7R479"/>
<dbReference type="InterPro" id="IPR036388">
    <property type="entry name" value="WH-like_DNA-bd_sf"/>
</dbReference>
<keyword evidence="3" id="KW-0949">S-adenosyl-L-methionine</keyword>
<dbReference type="InterPro" id="IPR012967">
    <property type="entry name" value="COMT_dimerisation"/>
</dbReference>
<dbReference type="InterPro" id="IPR016461">
    <property type="entry name" value="COMT-like"/>
</dbReference>
<evidence type="ECO:0000256" key="2">
    <source>
        <dbReference type="ARBA" id="ARBA00022679"/>
    </source>
</evidence>
<feature type="domain" description="O-methyltransferase dimerisation" evidence="6">
    <location>
        <begin position="17"/>
        <end position="90"/>
    </location>
</feature>
<keyword evidence="8" id="KW-1185">Reference proteome</keyword>
<dbReference type="CDD" id="cd02440">
    <property type="entry name" value="AdoMet_MTases"/>
    <property type="match status" value="1"/>
</dbReference>
<dbReference type="SUPFAM" id="SSF46785">
    <property type="entry name" value="Winged helix' DNA-binding domain"/>
    <property type="match status" value="1"/>
</dbReference>
<evidence type="ECO:0000313" key="7">
    <source>
        <dbReference type="EMBL" id="MBB4924889.1"/>
    </source>
</evidence>
<dbReference type="SUPFAM" id="SSF53335">
    <property type="entry name" value="S-adenosyl-L-methionine-dependent methyltransferases"/>
    <property type="match status" value="1"/>
</dbReference>
<keyword evidence="1 7" id="KW-0489">Methyltransferase</keyword>
<name>A0A7W7R479_KITKI</name>
<dbReference type="GO" id="GO:0046983">
    <property type="term" value="F:protein dimerization activity"/>
    <property type="evidence" value="ECO:0007669"/>
    <property type="project" value="InterPro"/>
</dbReference>
<feature type="active site" description="Proton acceptor" evidence="4">
    <location>
        <position position="247"/>
    </location>
</feature>
<dbReference type="InterPro" id="IPR036390">
    <property type="entry name" value="WH_DNA-bd_sf"/>
</dbReference>
<dbReference type="PIRSF" id="PIRSF005739">
    <property type="entry name" value="O-mtase"/>
    <property type="match status" value="1"/>
</dbReference>
<comment type="caution">
    <text evidence="7">The sequence shown here is derived from an EMBL/GenBank/DDBJ whole genome shotgun (WGS) entry which is preliminary data.</text>
</comment>
<dbReference type="Pfam" id="PF00891">
    <property type="entry name" value="Methyltransf_2"/>
    <property type="match status" value="1"/>
</dbReference>
<evidence type="ECO:0000256" key="4">
    <source>
        <dbReference type="PIRSR" id="PIRSR005739-1"/>
    </source>
</evidence>
<dbReference type="Gene3D" id="1.10.10.10">
    <property type="entry name" value="Winged helix-like DNA-binding domain superfamily/Winged helix DNA-binding domain"/>
    <property type="match status" value="1"/>
</dbReference>
<evidence type="ECO:0000256" key="1">
    <source>
        <dbReference type="ARBA" id="ARBA00022603"/>
    </source>
</evidence>
<dbReference type="EMBL" id="JACHJV010000001">
    <property type="protein sequence ID" value="MBB4924889.1"/>
    <property type="molecule type" value="Genomic_DNA"/>
</dbReference>
<proteinExistence type="predicted"/>
<keyword evidence="2 7" id="KW-0808">Transferase</keyword>
<dbReference type="InterPro" id="IPR029063">
    <property type="entry name" value="SAM-dependent_MTases_sf"/>
</dbReference>
<sequence>MTTKAPDVGTAAGILRLGNAFCDAKALLTAVELDLFTHLHKAPGGAATVEEIKELLSLHGRGLRDFLDLLTALKVLERQDGRYRNAPGTDKHLVRGGAAFVGGFLLRSSRNLYPAWGRLGEALRTGEQQSGSHYDEVTQNPEILRQFIGSMDAFTNVLGTQLIEAYDWSGHGSVLDVGGARGNLASQIVRAQPHLAGHVFDLPEMEPFAKELVAELALTDRLEFHGGSFFTDPLPSADVVILGHVLHDWDPKQREALVHKAFDAVNPGGTLLVYDRMLDDEPEHAENLVISLDMLLVTDGGSEYPAAEIVGYAQHAGFVRTEVTPLGDYDTLVTCYKAG</sequence>
<accession>A0A7W7R479</accession>
<feature type="domain" description="O-methyltransferase C-terminal" evidence="5">
    <location>
        <begin position="116"/>
        <end position="318"/>
    </location>
</feature>
<dbReference type="PANTHER" id="PTHR43712">
    <property type="entry name" value="PUTATIVE (AFU_ORTHOLOGUE AFUA_4G14580)-RELATED"/>
    <property type="match status" value="1"/>
</dbReference>
<evidence type="ECO:0000313" key="8">
    <source>
        <dbReference type="Proteomes" id="UP000540506"/>
    </source>
</evidence>
<dbReference type="Pfam" id="PF08100">
    <property type="entry name" value="Dimerisation"/>
    <property type="match status" value="1"/>
</dbReference>
<dbReference type="InterPro" id="IPR001077">
    <property type="entry name" value="COMT_C"/>
</dbReference>